<dbReference type="OrthoDB" id="7619188at2"/>
<evidence type="ECO:0000313" key="4">
    <source>
        <dbReference type="Proteomes" id="UP000036395"/>
    </source>
</evidence>
<evidence type="ECO:0000313" key="3">
    <source>
        <dbReference type="EMBL" id="SEC09178.1"/>
    </source>
</evidence>
<reference evidence="2 4" key="1">
    <citation type="submission" date="2015-02" db="EMBL/GenBank/DDBJ databases">
        <title>Pseudomonas helleri sp. nov. and Pseudomonas weihenstephanensis sp. nov., isolated from raw cows milk.</title>
        <authorList>
            <person name="von Neubeck M."/>
            <person name="Huptas C."/>
            <person name="Wenning M."/>
            <person name="Scherer S."/>
        </authorList>
    </citation>
    <scope>NUCLEOTIDE SEQUENCE [LARGE SCALE GENOMIC DNA]</scope>
    <source>
        <strain evidence="2 4">DSM 21104</strain>
    </source>
</reference>
<proteinExistence type="predicted"/>
<reference evidence="3 5" key="2">
    <citation type="submission" date="2016-10" db="EMBL/GenBank/DDBJ databases">
        <authorList>
            <person name="Varghese N."/>
            <person name="Submissions S."/>
        </authorList>
    </citation>
    <scope>NUCLEOTIDE SEQUENCE [LARGE SCALE GENOMIC DNA]</scope>
    <source>
        <strain evidence="3 5">BS3652</strain>
    </source>
</reference>
<sequence length="139" mass="15711">MKPPSDLKILDVIYKLYYDEFQSFTQEPDVQNGRVGKIHVPIDCKMIARELGVDSDIVFGRLYYHLEERYGYKREGGSRVAFFSLGVGVDRHCVNFPLLASVLAGLQEENSKFQWATVLSAIALLISIVVPLVDMLLSK</sequence>
<evidence type="ECO:0000313" key="2">
    <source>
        <dbReference type="EMBL" id="KMM82878.1"/>
    </source>
</evidence>
<organism evidence="2 4">
    <name type="scientific">Pseudomonas taetrolens</name>
    <dbReference type="NCBI Taxonomy" id="47884"/>
    <lineage>
        <taxon>Bacteria</taxon>
        <taxon>Pseudomonadati</taxon>
        <taxon>Pseudomonadota</taxon>
        <taxon>Gammaproteobacteria</taxon>
        <taxon>Pseudomonadales</taxon>
        <taxon>Pseudomonadaceae</taxon>
        <taxon>Pseudomonas</taxon>
    </lineage>
</organism>
<feature type="transmembrane region" description="Helical" evidence="1">
    <location>
        <begin position="113"/>
        <end position="137"/>
    </location>
</feature>
<dbReference type="RefSeq" id="WP_048383278.1">
    <property type="nucleotide sequence ID" value="NZ_FNRS01000001.1"/>
</dbReference>
<protein>
    <submittedName>
        <fullName evidence="2">Uncharacterized protein</fullName>
    </submittedName>
</protein>
<gene>
    <name evidence="3" type="ORF">SAMN04490203_1780</name>
    <name evidence="2" type="ORF">TU78_19690</name>
</gene>
<comment type="caution">
    <text evidence="2">The sequence shown here is derived from an EMBL/GenBank/DDBJ whole genome shotgun (WGS) entry which is preliminary data.</text>
</comment>
<dbReference type="EMBL" id="FNRS01000001">
    <property type="protein sequence ID" value="SEC09178.1"/>
    <property type="molecule type" value="Genomic_DNA"/>
</dbReference>
<evidence type="ECO:0000313" key="5">
    <source>
        <dbReference type="Proteomes" id="UP000183155"/>
    </source>
</evidence>
<evidence type="ECO:0000256" key="1">
    <source>
        <dbReference type="SAM" id="Phobius"/>
    </source>
</evidence>
<keyword evidence="1" id="KW-0812">Transmembrane</keyword>
<dbReference type="EMBL" id="JYLA01000009">
    <property type="protein sequence ID" value="KMM82878.1"/>
    <property type="molecule type" value="Genomic_DNA"/>
</dbReference>
<name>A0A0J6GKJ4_PSETA</name>
<dbReference type="Proteomes" id="UP000036395">
    <property type="component" value="Unassembled WGS sequence"/>
</dbReference>
<dbReference type="Proteomes" id="UP000183155">
    <property type="component" value="Unassembled WGS sequence"/>
</dbReference>
<keyword evidence="5" id="KW-1185">Reference proteome</keyword>
<accession>A0A0J6GKJ4</accession>
<keyword evidence="1" id="KW-0472">Membrane</keyword>
<keyword evidence="1" id="KW-1133">Transmembrane helix</keyword>
<dbReference type="PATRIC" id="fig|47884.3.peg.4433"/>
<dbReference type="AlphaFoldDB" id="A0A0J6GKJ4"/>